<dbReference type="Gene3D" id="1.10.287.130">
    <property type="match status" value="1"/>
</dbReference>
<dbReference type="PRINTS" id="PR00344">
    <property type="entry name" value="BCTRLSENSOR"/>
</dbReference>
<protein>
    <recommendedName>
        <fullName evidence="2">histidine kinase</fullName>
        <ecNumber evidence="2">2.7.13.3</ecNumber>
    </recommendedName>
</protein>
<dbReference type="FunFam" id="3.30.565.10:FF:000010">
    <property type="entry name" value="Sensor histidine kinase RcsC"/>
    <property type="match status" value="1"/>
</dbReference>
<keyword evidence="9" id="KW-0812">Transmembrane</keyword>
<dbReference type="EMBL" id="LUKE01000003">
    <property type="protein sequence ID" value="KYG63678.1"/>
    <property type="molecule type" value="Genomic_DNA"/>
</dbReference>
<dbReference type="RefSeq" id="WP_061835572.1">
    <property type="nucleotide sequence ID" value="NZ_LUKE01000003.1"/>
</dbReference>
<dbReference type="Pfam" id="PF05227">
    <property type="entry name" value="CHASE3"/>
    <property type="match status" value="1"/>
</dbReference>
<comment type="catalytic activity">
    <reaction evidence="1">
        <text>ATP + protein L-histidine = ADP + protein N-phospho-L-histidine.</text>
        <dbReference type="EC" id="2.7.13.3"/>
    </reaction>
</comment>
<dbReference type="InterPro" id="IPR004358">
    <property type="entry name" value="Sig_transdc_His_kin-like_C"/>
</dbReference>
<evidence type="ECO:0000313" key="12">
    <source>
        <dbReference type="EMBL" id="KYG63678.1"/>
    </source>
</evidence>
<feature type="domain" description="Response regulatory" evidence="11">
    <location>
        <begin position="996"/>
        <end position="1115"/>
    </location>
</feature>
<dbReference type="SMART" id="SM00448">
    <property type="entry name" value="REC"/>
    <property type="match status" value="3"/>
</dbReference>
<dbReference type="SUPFAM" id="SSF52172">
    <property type="entry name" value="CheY-like"/>
    <property type="match status" value="3"/>
</dbReference>
<keyword evidence="13" id="KW-1185">Reference proteome</keyword>
<feature type="modified residue" description="4-aspartylphosphate" evidence="7">
    <location>
        <position position="778"/>
    </location>
</feature>
<evidence type="ECO:0000256" key="9">
    <source>
        <dbReference type="SAM" id="Phobius"/>
    </source>
</evidence>
<evidence type="ECO:0000256" key="7">
    <source>
        <dbReference type="PROSITE-ProRule" id="PRU00169"/>
    </source>
</evidence>
<feature type="coiled-coil region" evidence="8">
    <location>
        <begin position="374"/>
        <end position="443"/>
    </location>
</feature>
<evidence type="ECO:0000259" key="10">
    <source>
        <dbReference type="PROSITE" id="PS50109"/>
    </source>
</evidence>
<dbReference type="Pfam" id="PF13185">
    <property type="entry name" value="GAF_2"/>
    <property type="match status" value="1"/>
</dbReference>
<evidence type="ECO:0000256" key="3">
    <source>
        <dbReference type="ARBA" id="ARBA00022553"/>
    </source>
</evidence>
<feature type="domain" description="Response regulatory" evidence="11">
    <location>
        <begin position="729"/>
        <end position="842"/>
    </location>
</feature>
<dbReference type="CDD" id="cd17546">
    <property type="entry name" value="REC_hyHK_CKI1_RcsC-like"/>
    <property type="match status" value="1"/>
</dbReference>
<dbReference type="CDD" id="cd00082">
    <property type="entry name" value="HisKA"/>
    <property type="match status" value="1"/>
</dbReference>
<feature type="domain" description="Histidine kinase" evidence="10">
    <location>
        <begin position="453"/>
        <end position="675"/>
    </location>
</feature>
<dbReference type="PANTHER" id="PTHR45339:SF1">
    <property type="entry name" value="HYBRID SIGNAL TRANSDUCTION HISTIDINE KINASE J"/>
    <property type="match status" value="1"/>
</dbReference>
<dbReference type="Proteomes" id="UP000075320">
    <property type="component" value="Unassembled WGS sequence"/>
</dbReference>
<feature type="modified residue" description="4-aspartylphosphate" evidence="7">
    <location>
        <position position="900"/>
    </location>
</feature>
<dbReference type="Gene3D" id="3.30.450.40">
    <property type="match status" value="1"/>
</dbReference>
<keyword evidence="6" id="KW-0902">Two-component regulatory system</keyword>
<reference evidence="12 13" key="1">
    <citation type="submission" date="2016-03" db="EMBL/GenBank/DDBJ databases">
        <authorList>
            <person name="Ploux O."/>
        </authorList>
    </citation>
    <scope>NUCLEOTIDE SEQUENCE [LARGE SCALE GENOMIC DNA]</scope>
    <source>
        <strain evidence="12 13">R0</strain>
    </source>
</reference>
<keyword evidence="3 7" id="KW-0597">Phosphoprotein</keyword>
<dbReference type="Gene3D" id="3.40.50.2300">
    <property type="match status" value="3"/>
</dbReference>
<gene>
    <name evidence="12" type="ORF">AZI86_12675</name>
</gene>
<dbReference type="CDD" id="cd16922">
    <property type="entry name" value="HATPase_EvgS-ArcB-TorS-like"/>
    <property type="match status" value="1"/>
</dbReference>
<feature type="modified residue" description="4-aspartylphosphate" evidence="7">
    <location>
        <position position="1046"/>
    </location>
</feature>
<dbReference type="InterPro" id="IPR036097">
    <property type="entry name" value="HisK_dim/P_sf"/>
</dbReference>
<keyword evidence="9" id="KW-0472">Membrane</keyword>
<evidence type="ECO:0000256" key="5">
    <source>
        <dbReference type="ARBA" id="ARBA00022777"/>
    </source>
</evidence>
<dbReference type="InterPro" id="IPR011006">
    <property type="entry name" value="CheY-like_superfamily"/>
</dbReference>
<organism evidence="12 13">
    <name type="scientific">Bdellovibrio bacteriovorus</name>
    <dbReference type="NCBI Taxonomy" id="959"/>
    <lineage>
        <taxon>Bacteria</taxon>
        <taxon>Pseudomonadati</taxon>
        <taxon>Bdellovibrionota</taxon>
        <taxon>Bdellovibrionia</taxon>
        <taxon>Bdellovibrionales</taxon>
        <taxon>Pseudobdellovibrionaceae</taxon>
        <taxon>Bdellovibrio</taxon>
    </lineage>
</organism>
<feature type="domain" description="Response regulatory" evidence="11">
    <location>
        <begin position="851"/>
        <end position="966"/>
    </location>
</feature>
<comment type="caution">
    <text evidence="12">The sequence shown here is derived from an EMBL/GenBank/DDBJ whole genome shotgun (WGS) entry which is preliminary data.</text>
</comment>
<evidence type="ECO:0000256" key="2">
    <source>
        <dbReference type="ARBA" id="ARBA00012438"/>
    </source>
</evidence>
<dbReference type="SMART" id="SM00387">
    <property type="entry name" value="HATPase_c"/>
    <property type="match status" value="1"/>
</dbReference>
<dbReference type="SUPFAM" id="SSF55874">
    <property type="entry name" value="ATPase domain of HSP90 chaperone/DNA topoisomerase II/histidine kinase"/>
    <property type="match status" value="1"/>
</dbReference>
<evidence type="ECO:0000256" key="4">
    <source>
        <dbReference type="ARBA" id="ARBA00022679"/>
    </source>
</evidence>
<evidence type="ECO:0000259" key="11">
    <source>
        <dbReference type="PROSITE" id="PS50110"/>
    </source>
</evidence>
<dbReference type="SUPFAM" id="SSF47384">
    <property type="entry name" value="Homodimeric domain of signal transducing histidine kinase"/>
    <property type="match status" value="1"/>
</dbReference>
<dbReference type="PROSITE" id="PS50110">
    <property type="entry name" value="RESPONSE_REGULATORY"/>
    <property type="match status" value="3"/>
</dbReference>
<feature type="transmembrane region" description="Helical" evidence="9">
    <location>
        <begin position="6"/>
        <end position="26"/>
    </location>
</feature>
<dbReference type="Pfam" id="PF02518">
    <property type="entry name" value="HATPase_c"/>
    <property type="match status" value="1"/>
</dbReference>
<dbReference type="Gene3D" id="3.30.565.10">
    <property type="entry name" value="Histidine kinase-like ATPase, C-terminal domain"/>
    <property type="match status" value="1"/>
</dbReference>
<dbReference type="InterPro" id="IPR003018">
    <property type="entry name" value="GAF"/>
</dbReference>
<dbReference type="SMART" id="SM00388">
    <property type="entry name" value="HisKA"/>
    <property type="match status" value="1"/>
</dbReference>
<dbReference type="InterPro" id="IPR036890">
    <property type="entry name" value="HATPase_C_sf"/>
</dbReference>
<dbReference type="PROSITE" id="PS50109">
    <property type="entry name" value="HIS_KIN"/>
    <property type="match status" value="1"/>
</dbReference>
<keyword evidence="8" id="KW-0175">Coiled coil</keyword>
<dbReference type="Pfam" id="PF00512">
    <property type="entry name" value="HisKA"/>
    <property type="match status" value="1"/>
</dbReference>
<dbReference type="InterPro" id="IPR005467">
    <property type="entry name" value="His_kinase_dom"/>
</dbReference>
<dbReference type="PANTHER" id="PTHR45339">
    <property type="entry name" value="HYBRID SIGNAL TRANSDUCTION HISTIDINE KINASE J"/>
    <property type="match status" value="1"/>
</dbReference>
<dbReference type="InterPro" id="IPR007891">
    <property type="entry name" value="CHASE3"/>
</dbReference>
<dbReference type="InterPro" id="IPR029016">
    <property type="entry name" value="GAF-like_dom_sf"/>
</dbReference>
<dbReference type="CDD" id="cd00156">
    <property type="entry name" value="REC"/>
    <property type="match status" value="1"/>
</dbReference>
<proteinExistence type="predicted"/>
<name>A0A150WIT3_BDEBC</name>
<keyword evidence="9" id="KW-1133">Transmembrane helix</keyword>
<evidence type="ECO:0000256" key="1">
    <source>
        <dbReference type="ARBA" id="ARBA00000085"/>
    </source>
</evidence>
<sequence length="1122" mass="124892">MEIKKQYKPLIALGLVLSLLAIKVWFLRSSFQAVEEQQNWVSHTVKVQNELELAISSCKDAQTGIRGFLLTKNQNHIALYEQGTSQALYHIDRVIDLSKDNPSQQDAARSVEQSFKRYFEKLEVLKKLRSLGDGAALNLALSETQGVMDVIRRQVNEMIDKEQVLLDQRMDAAANQKQYFYWTLYASNIFLATVLAAAFFQISTNMLRATKEAEKKEIENHRKSILSSMAQAVAEDHSPETAGEAILKELERFFGIVAGKVYVIEGAQLAEVASHGASNTESQKWDRHKGLLGSALEKSHLTQLSDVPANYWKISSGLGEMPPKALVLVPFSFQEKKMGIVEMAVKEFFTAEQIETVQSLTETMGVGMSSALSKKQLEALLDKTQQQSAELQAQQEELRASNEELEQQARALESQQQALNIKNKELESTQSQLELRAQDLERSTQYKSEFLAKMSHELRTPLNGLLILSTLLVENKEKNLNDQQKQFAQSINNAGNDLLMLINDILDLSKIEARKLSLKAEDFLLGEMLDSMKLMFEPQTKAKNLDLVIDVSSADRNLNLHTDRQRLEQILRNFLSNALKFTHEGSITLRAVSVDRGQGVDIFVVDTGIGIPAEKQQLIFEAFEQADSSVSRQYGGTGLGLTISRELATLLGGSIKLTSQHQKGSSFSIHIPIILPSSQGDGPAPLMVPDRAVKPRQMPEPDIAKKDENATLIKKQAQEAIKDVGDEKTILVVEDDDAFRTSVVEAIKSYGFKPIQAADGEVALAILKIHVPSAILLDIKLPGISGLGILEMIKQMPHLRHIPVHMISGLEYQQNALRMGALGYLTKPVTIDKVRSAIERIESLISSRVRKVLLIEDDKTQSLAVSELISADDIEVVPAKTGKEAVDLIQQSVFDCIILDLVLPDLSGFDLLEALSKLEISLPPIVIYTGKDLTSQEESYLRKFSESIIIKGVRSPERLLDEVSLFLHRVESLLPAATRELLTQLRSQEKAFEGKTVLIADDDIRNIFALTSALESKGLKVEIARDGVEALSVLDKKPHIDVVLMDIMMPKMDGFEAMRQIRKNPLPRINKIPIIAVTAKAMKEDHEKCIEAGANDYLPKPINLDNLSTILKVWLAPKGLFD</sequence>
<dbReference type="GO" id="GO:0000155">
    <property type="term" value="F:phosphorelay sensor kinase activity"/>
    <property type="evidence" value="ECO:0007669"/>
    <property type="project" value="InterPro"/>
</dbReference>
<keyword evidence="5" id="KW-0418">Kinase</keyword>
<evidence type="ECO:0000313" key="13">
    <source>
        <dbReference type="Proteomes" id="UP000075320"/>
    </source>
</evidence>
<evidence type="ECO:0000256" key="8">
    <source>
        <dbReference type="SAM" id="Coils"/>
    </source>
</evidence>
<keyword evidence="4" id="KW-0808">Transferase</keyword>
<feature type="transmembrane region" description="Helical" evidence="9">
    <location>
        <begin position="179"/>
        <end position="200"/>
    </location>
</feature>
<dbReference type="InterPro" id="IPR001789">
    <property type="entry name" value="Sig_transdc_resp-reg_receiver"/>
</dbReference>
<dbReference type="CDD" id="cd19410">
    <property type="entry name" value="HK9-like_sensor"/>
    <property type="match status" value="1"/>
</dbReference>
<dbReference type="EC" id="2.7.13.3" evidence="2"/>
<dbReference type="InterPro" id="IPR003661">
    <property type="entry name" value="HisK_dim/P_dom"/>
</dbReference>
<accession>A0A150WIT3</accession>
<dbReference type="AlphaFoldDB" id="A0A150WIT3"/>
<dbReference type="InterPro" id="IPR003594">
    <property type="entry name" value="HATPase_dom"/>
</dbReference>
<dbReference type="SUPFAM" id="SSF55781">
    <property type="entry name" value="GAF domain-like"/>
    <property type="match status" value="1"/>
</dbReference>
<evidence type="ECO:0000256" key="6">
    <source>
        <dbReference type="ARBA" id="ARBA00023012"/>
    </source>
</evidence>
<dbReference type="Pfam" id="PF00072">
    <property type="entry name" value="Response_reg"/>
    <property type="match status" value="3"/>
</dbReference>